<name>A0A1Y4LTV5_9FIRM</name>
<reference evidence="2" key="1">
    <citation type="submission" date="2017-04" db="EMBL/GenBank/DDBJ databases">
        <title>Function of individual gut microbiota members based on whole genome sequencing of pure cultures obtained from chicken caecum.</title>
        <authorList>
            <person name="Medvecky M."/>
            <person name="Cejkova D."/>
            <person name="Polansky O."/>
            <person name="Karasova D."/>
            <person name="Kubasova T."/>
            <person name="Cizek A."/>
            <person name="Rychlik I."/>
        </authorList>
    </citation>
    <scope>NUCLEOTIDE SEQUENCE [LARGE SCALE GENOMIC DNA]</scope>
    <source>
        <strain evidence="2">An178</strain>
    </source>
</reference>
<evidence type="ECO:0000313" key="1">
    <source>
        <dbReference type="EMBL" id="OUP60067.1"/>
    </source>
</evidence>
<gene>
    <name evidence="1" type="ORF">B5F14_06515</name>
</gene>
<dbReference type="AlphaFoldDB" id="A0A1Y4LTV5"/>
<dbReference type="Proteomes" id="UP000195447">
    <property type="component" value="Unassembled WGS sequence"/>
</dbReference>
<dbReference type="EMBL" id="NFKM01000011">
    <property type="protein sequence ID" value="OUP60067.1"/>
    <property type="molecule type" value="Genomic_DNA"/>
</dbReference>
<dbReference type="RefSeq" id="WP_087158734.1">
    <property type="nucleotide sequence ID" value="NZ_NFKM01000011.1"/>
</dbReference>
<sequence>MDRKDYIRAKTDILWSKLYNYRRFNTEYLFLQDELAKLDEKVKDLQKPKGISLSDDRVQNPKSQDTILLEIFTKQKQVEKEMLLAFGKMSEIRTIINLIEDDDIKGIAIKKFINDVSWDELAHEYCCDRGTLVYKIKKELSKFLHFSQCEKD</sequence>
<evidence type="ECO:0000313" key="2">
    <source>
        <dbReference type="Proteomes" id="UP000195447"/>
    </source>
</evidence>
<keyword evidence="2" id="KW-1185">Reference proteome</keyword>
<proteinExistence type="predicted"/>
<dbReference type="InterPro" id="IPR010861">
    <property type="entry name" value="DUF1492"/>
</dbReference>
<accession>A0A1Y4LTV5</accession>
<dbReference type="Pfam" id="PF07374">
    <property type="entry name" value="DUF1492"/>
    <property type="match status" value="1"/>
</dbReference>
<comment type="caution">
    <text evidence="1">The sequence shown here is derived from an EMBL/GenBank/DDBJ whole genome shotgun (WGS) entry which is preliminary data.</text>
</comment>
<protein>
    <submittedName>
        <fullName evidence="1">Uncharacterized protein</fullName>
    </submittedName>
</protein>
<organism evidence="1 2">
    <name type="scientific">Faecalitalea cylindroides</name>
    <dbReference type="NCBI Taxonomy" id="39483"/>
    <lineage>
        <taxon>Bacteria</taxon>
        <taxon>Bacillati</taxon>
        <taxon>Bacillota</taxon>
        <taxon>Erysipelotrichia</taxon>
        <taxon>Erysipelotrichales</taxon>
        <taxon>Erysipelotrichaceae</taxon>
        <taxon>Faecalitalea</taxon>
    </lineage>
</organism>